<protein>
    <submittedName>
        <fullName evidence="2">Arginase family protein</fullName>
    </submittedName>
</protein>
<dbReference type="EMBL" id="JAPUBN010000009">
    <property type="protein sequence ID" value="MCZ2720560.1"/>
    <property type="molecule type" value="Genomic_DNA"/>
</dbReference>
<reference evidence="2" key="1">
    <citation type="submission" date="2022-12" db="EMBL/GenBank/DDBJ databases">
        <title>Marinomonas 15G1-11 sp. nov, isolated from marine algae.</title>
        <authorList>
            <person name="Butt M."/>
            <person name="Choi D.G."/>
            <person name="Kim J.M."/>
            <person name="Lee J.K."/>
            <person name="Baek J.H."/>
            <person name="Jeon C.O."/>
        </authorList>
    </citation>
    <scope>NUCLEOTIDE SEQUENCE</scope>
    <source>
        <strain evidence="2">15G1-11</strain>
    </source>
</reference>
<dbReference type="InterPro" id="IPR023696">
    <property type="entry name" value="Ureohydrolase_dom_sf"/>
</dbReference>
<dbReference type="Pfam" id="PF00491">
    <property type="entry name" value="Arginase"/>
    <property type="match status" value="1"/>
</dbReference>
<comment type="similarity">
    <text evidence="1">Belongs to the arginase family.</text>
</comment>
<keyword evidence="3" id="KW-1185">Reference proteome</keyword>
<gene>
    <name evidence="2" type="ORF">O1D97_02575</name>
</gene>
<dbReference type="Gene3D" id="3.40.800.10">
    <property type="entry name" value="Ureohydrolase domain"/>
    <property type="match status" value="1"/>
</dbReference>
<comment type="caution">
    <text evidence="2">The sequence shown here is derived from an EMBL/GenBank/DDBJ whole genome shotgun (WGS) entry which is preliminary data.</text>
</comment>
<proteinExistence type="inferred from homology"/>
<sequence>MLKILSARANFGRGGASETLHACMAQFLNLQSNRFLHGNQCAIIGQISLTTQPDSTTSVDALRQATAELDQLVIDATSQLFQAGLEPIVIGGGHNNAYGLLMAIKAYTGLPVAAVNLDPHSDFRLREGRHSGNGFSYACSQWCVRPLPYFGAARAKK</sequence>
<accession>A0ABT4JQB8</accession>
<dbReference type="PROSITE" id="PS51409">
    <property type="entry name" value="ARGINASE_2"/>
    <property type="match status" value="1"/>
</dbReference>
<dbReference type="SUPFAM" id="SSF52768">
    <property type="entry name" value="Arginase/deacetylase"/>
    <property type="match status" value="1"/>
</dbReference>
<evidence type="ECO:0000313" key="2">
    <source>
        <dbReference type="EMBL" id="MCZ2720560.1"/>
    </source>
</evidence>
<evidence type="ECO:0000256" key="1">
    <source>
        <dbReference type="PROSITE-ProRule" id="PRU00742"/>
    </source>
</evidence>
<dbReference type="RefSeq" id="WP_269122567.1">
    <property type="nucleotide sequence ID" value="NZ_JAPUBN010000009.1"/>
</dbReference>
<name>A0ABT4JQB8_9GAMM</name>
<dbReference type="InterPro" id="IPR006035">
    <property type="entry name" value="Ureohydrolase"/>
</dbReference>
<dbReference type="Proteomes" id="UP001149719">
    <property type="component" value="Unassembled WGS sequence"/>
</dbReference>
<organism evidence="2 3">
    <name type="scientific">Marinomonas phaeophyticola</name>
    <dbReference type="NCBI Taxonomy" id="3004091"/>
    <lineage>
        <taxon>Bacteria</taxon>
        <taxon>Pseudomonadati</taxon>
        <taxon>Pseudomonadota</taxon>
        <taxon>Gammaproteobacteria</taxon>
        <taxon>Oceanospirillales</taxon>
        <taxon>Oceanospirillaceae</taxon>
        <taxon>Marinomonas</taxon>
    </lineage>
</organism>
<evidence type="ECO:0000313" key="3">
    <source>
        <dbReference type="Proteomes" id="UP001149719"/>
    </source>
</evidence>